<protein>
    <submittedName>
        <fullName evidence="1">Uncharacterized protein</fullName>
    </submittedName>
</protein>
<reference evidence="1 2" key="1">
    <citation type="submission" date="2016-07" db="EMBL/GenBank/DDBJ databases">
        <title>Pervasive Adenine N6-methylation of Active Genes in Fungi.</title>
        <authorList>
            <consortium name="DOE Joint Genome Institute"/>
            <person name="Mondo S.J."/>
            <person name="Dannebaum R.O."/>
            <person name="Kuo R.C."/>
            <person name="Labutti K."/>
            <person name="Haridas S."/>
            <person name="Kuo A."/>
            <person name="Salamov A."/>
            <person name="Ahrendt S.R."/>
            <person name="Lipzen A."/>
            <person name="Sullivan W."/>
            <person name="Andreopoulos W.B."/>
            <person name="Clum A."/>
            <person name="Lindquist E."/>
            <person name="Daum C."/>
            <person name="Ramamoorthy G.K."/>
            <person name="Gryganskyi A."/>
            <person name="Culley D."/>
            <person name="Magnuson J.K."/>
            <person name="James T.Y."/>
            <person name="O'Malley M.A."/>
            <person name="Stajich J.E."/>
            <person name="Spatafora J.W."/>
            <person name="Visel A."/>
            <person name="Grigoriev I.V."/>
        </authorList>
    </citation>
    <scope>NUCLEOTIDE SEQUENCE [LARGE SCALE GENOMIC DNA]</scope>
    <source>
        <strain evidence="1 2">CBS 115471</strain>
    </source>
</reference>
<dbReference type="STRING" id="1231657.A0A1Y1YQZ3"/>
<evidence type="ECO:0000313" key="1">
    <source>
        <dbReference type="EMBL" id="ORY00452.1"/>
    </source>
</evidence>
<dbReference type="EMBL" id="MCFA01000183">
    <property type="protein sequence ID" value="ORY00452.1"/>
    <property type="molecule type" value="Genomic_DNA"/>
</dbReference>
<name>A0A1Y1YQZ3_9PLEO</name>
<proteinExistence type="predicted"/>
<dbReference type="AlphaFoldDB" id="A0A1Y1YQZ3"/>
<sequence>MSFMGAGNDSTPILIPENLVKWNFVLLSYSLENGESNRMLLAPTTGEPGAAAVTGRYGCAHGVSGEWRGTGASFTVAEESGVTLANVVTVTLDDPQHVLPYICTVVNPDDTLKSSPLMGWEVQLPEANATASFSFTSSKSSRDLTFSGIGFHEHFWSDGPFQQRTKTQYMGHIRLGPNSIVWHLTSTLEGETYSQNCDRLGEQKLWTIESNRKSTSIIIRLQDGTVAEEEVQKSQQNWPTPNAQYTGKASAAFGDVNYEGVALFYEYHAPIAYETPEERFLDEWNVLGTGMELRGKGLS</sequence>
<dbReference type="OrthoDB" id="3914164at2759"/>
<gene>
    <name evidence="1" type="ORF">BCR34DRAFT_592557</name>
</gene>
<comment type="caution">
    <text evidence="1">The sequence shown here is derived from an EMBL/GenBank/DDBJ whole genome shotgun (WGS) entry which is preliminary data.</text>
</comment>
<accession>A0A1Y1YQZ3</accession>
<evidence type="ECO:0000313" key="2">
    <source>
        <dbReference type="Proteomes" id="UP000193144"/>
    </source>
</evidence>
<organism evidence="1 2">
    <name type="scientific">Clohesyomyces aquaticus</name>
    <dbReference type="NCBI Taxonomy" id="1231657"/>
    <lineage>
        <taxon>Eukaryota</taxon>
        <taxon>Fungi</taxon>
        <taxon>Dikarya</taxon>
        <taxon>Ascomycota</taxon>
        <taxon>Pezizomycotina</taxon>
        <taxon>Dothideomycetes</taxon>
        <taxon>Pleosporomycetidae</taxon>
        <taxon>Pleosporales</taxon>
        <taxon>Lindgomycetaceae</taxon>
        <taxon>Clohesyomyces</taxon>
    </lineage>
</organism>
<keyword evidence="2" id="KW-1185">Reference proteome</keyword>
<dbReference type="Proteomes" id="UP000193144">
    <property type="component" value="Unassembled WGS sequence"/>
</dbReference>